<keyword evidence="4" id="KW-1185">Reference proteome</keyword>
<evidence type="ECO:0000256" key="1">
    <source>
        <dbReference type="SAM" id="MobiDB-lite"/>
    </source>
</evidence>
<dbReference type="EMBL" id="QBIY01013073">
    <property type="protein sequence ID" value="RXN12257.1"/>
    <property type="molecule type" value="Genomic_DNA"/>
</dbReference>
<evidence type="ECO:0000313" key="3">
    <source>
        <dbReference type="EMBL" id="RXN12257.1"/>
    </source>
</evidence>
<comment type="caution">
    <text evidence="3">The sequence shown here is derived from an EMBL/GenBank/DDBJ whole genome shotgun (WGS) entry which is preliminary data.</text>
</comment>
<organism evidence="3 4">
    <name type="scientific">Labeo rohita</name>
    <name type="common">Indian major carp</name>
    <name type="synonym">Cyprinus rohita</name>
    <dbReference type="NCBI Taxonomy" id="84645"/>
    <lineage>
        <taxon>Eukaryota</taxon>
        <taxon>Metazoa</taxon>
        <taxon>Chordata</taxon>
        <taxon>Craniata</taxon>
        <taxon>Vertebrata</taxon>
        <taxon>Euteleostomi</taxon>
        <taxon>Actinopterygii</taxon>
        <taxon>Neopterygii</taxon>
        <taxon>Teleostei</taxon>
        <taxon>Ostariophysi</taxon>
        <taxon>Cypriniformes</taxon>
        <taxon>Cyprinidae</taxon>
        <taxon>Labeoninae</taxon>
        <taxon>Labeonini</taxon>
        <taxon>Labeo</taxon>
    </lineage>
</organism>
<protein>
    <submittedName>
        <fullName evidence="3">Zinc finger MYM-type 1-like protein</fullName>
    </submittedName>
</protein>
<proteinExistence type="predicted"/>
<feature type="compositionally biased region" description="Polar residues" evidence="1">
    <location>
        <begin position="16"/>
        <end position="26"/>
    </location>
</feature>
<reference evidence="3 4" key="1">
    <citation type="submission" date="2018-03" db="EMBL/GenBank/DDBJ databases">
        <title>Draft genome sequence of Rohu Carp (Labeo rohita).</title>
        <authorList>
            <person name="Das P."/>
            <person name="Kushwaha B."/>
            <person name="Joshi C.G."/>
            <person name="Kumar D."/>
            <person name="Nagpure N.S."/>
            <person name="Sahoo L."/>
            <person name="Das S.P."/>
            <person name="Bit A."/>
            <person name="Patnaik S."/>
            <person name="Meher P.K."/>
            <person name="Jayasankar P."/>
            <person name="Koringa P.G."/>
            <person name="Patel N.V."/>
            <person name="Hinsu A.T."/>
            <person name="Kumar R."/>
            <person name="Pandey M."/>
            <person name="Agarwal S."/>
            <person name="Srivastava S."/>
            <person name="Singh M."/>
            <person name="Iquebal M.A."/>
            <person name="Jaiswal S."/>
            <person name="Angadi U.B."/>
            <person name="Kumar N."/>
            <person name="Raza M."/>
            <person name="Shah T.M."/>
            <person name="Rai A."/>
            <person name="Jena J.K."/>
        </authorList>
    </citation>
    <scope>NUCLEOTIDE SEQUENCE [LARGE SCALE GENOMIC DNA]</scope>
    <source>
        <strain evidence="3">DASCIFA01</strain>
        <tissue evidence="3">Testis</tissue>
    </source>
</reference>
<feature type="region of interest" description="Disordered" evidence="1">
    <location>
        <begin position="57"/>
        <end position="83"/>
    </location>
</feature>
<accession>A0A498M4L9</accession>
<dbReference type="Proteomes" id="UP000290572">
    <property type="component" value="Unassembled WGS sequence"/>
</dbReference>
<name>A0A498M4L9_LABRO</name>
<evidence type="ECO:0000313" key="2">
    <source>
        <dbReference type="EMBL" id="RXN06601.1"/>
    </source>
</evidence>
<dbReference type="EMBL" id="QBIY01013361">
    <property type="protein sequence ID" value="RXN06601.1"/>
    <property type="molecule type" value="Genomic_DNA"/>
</dbReference>
<sequence length="140" mass="15714">MIPLKVRVLERRGQRTESTSRQQSTVDNRRLRTRVAQTPLHQLCVKAQAQMMKARMRANLMTSTHNPEPPRPESPDSAASNDISWCLAEGSVQRSCAAPPGPDDISQSRADGPVQPVLKVFPKTQHGNRKRAFIETWYVA</sequence>
<evidence type="ECO:0000313" key="4">
    <source>
        <dbReference type="Proteomes" id="UP000290572"/>
    </source>
</evidence>
<gene>
    <name evidence="3" type="ORF">ROHU_010183</name>
    <name evidence="2" type="ORF">ROHU_032710</name>
</gene>
<dbReference type="AlphaFoldDB" id="A0A498M4L9"/>
<feature type="region of interest" description="Disordered" evidence="1">
    <location>
        <begin position="1"/>
        <end position="29"/>
    </location>
</feature>